<dbReference type="Gene3D" id="3.10.20.860">
    <property type="match status" value="1"/>
</dbReference>
<evidence type="ECO:0000313" key="3">
    <source>
        <dbReference type="Proteomes" id="UP001620597"/>
    </source>
</evidence>
<proteinExistence type="predicted"/>
<gene>
    <name evidence="2" type="ORF">WG929_04015</name>
</gene>
<dbReference type="InterPro" id="IPR032758">
    <property type="entry name" value="MqsA/HigA-2"/>
</dbReference>
<name>A0ABW8NF29_9GAMM</name>
<dbReference type="InterPro" id="IPR010982">
    <property type="entry name" value="Lambda_DNA-bd_dom_sf"/>
</dbReference>
<dbReference type="RefSeq" id="WP_416205015.1">
    <property type="nucleotide sequence ID" value="NZ_JBBKTX010000004.1"/>
</dbReference>
<comment type="caution">
    <text evidence="2">The sequence shown here is derived from an EMBL/GenBank/DDBJ whole genome shotgun (WGS) entry which is preliminary data.</text>
</comment>
<dbReference type="EMBL" id="JBBKTX010000004">
    <property type="protein sequence ID" value="MFK4751571.1"/>
    <property type="molecule type" value="Genomic_DNA"/>
</dbReference>
<dbReference type="Gene3D" id="1.10.260.40">
    <property type="entry name" value="lambda repressor-like DNA-binding domains"/>
    <property type="match status" value="1"/>
</dbReference>
<sequence>MSDLPVCPICDEGHLHARSEMIEVEHAGHAGQIESLYSECDECGSETATAAQMRDNKRAMIAFKKQADGLITGADVKAMRQSLGLNQDQAARMFGGGPVAFSKYENDDVVQSEPMNNLLKVSKRFPMVAAYLAREAGVELKDHSHLVASFQSRSYVSSALGSNLSGVRESLRLVAVSNSDCFELPDEEYQHAI</sequence>
<protein>
    <submittedName>
        <fullName evidence="2">Type II TA system antitoxin MqsA family protein</fullName>
    </submittedName>
</protein>
<accession>A0ABW8NF29</accession>
<dbReference type="InterPro" id="IPR022452">
    <property type="entry name" value="MqsA"/>
</dbReference>
<keyword evidence="3" id="KW-1185">Reference proteome</keyword>
<evidence type="ECO:0000259" key="1">
    <source>
        <dbReference type="PROSITE" id="PS50943"/>
    </source>
</evidence>
<dbReference type="NCBIfam" id="TIGR03830">
    <property type="entry name" value="CxxCG_CxxCG_HTH"/>
    <property type="match status" value="1"/>
</dbReference>
<dbReference type="Pfam" id="PF15731">
    <property type="entry name" value="MqsA_antitoxin"/>
    <property type="match status" value="1"/>
</dbReference>
<dbReference type="PROSITE" id="PS50943">
    <property type="entry name" value="HTH_CROC1"/>
    <property type="match status" value="1"/>
</dbReference>
<dbReference type="InterPro" id="IPR001387">
    <property type="entry name" value="Cro/C1-type_HTH"/>
</dbReference>
<reference evidence="2 3" key="1">
    <citation type="submission" date="2024-03" db="EMBL/GenBank/DDBJ databases">
        <title>High-quality draft genome sequence of Oceanobacter sp. wDCs-4.</title>
        <authorList>
            <person name="Dong C."/>
        </authorList>
    </citation>
    <scope>NUCLEOTIDE SEQUENCE [LARGE SCALE GENOMIC DNA]</scope>
    <source>
        <strain evidence="3">wDCs-4</strain>
    </source>
</reference>
<evidence type="ECO:0000313" key="2">
    <source>
        <dbReference type="EMBL" id="MFK4751571.1"/>
    </source>
</evidence>
<dbReference type="CDD" id="cd00093">
    <property type="entry name" value="HTH_XRE"/>
    <property type="match status" value="1"/>
</dbReference>
<organism evidence="2 3">
    <name type="scientific">Oceanobacter antarcticus</name>
    <dbReference type="NCBI Taxonomy" id="3133425"/>
    <lineage>
        <taxon>Bacteria</taxon>
        <taxon>Pseudomonadati</taxon>
        <taxon>Pseudomonadota</taxon>
        <taxon>Gammaproteobacteria</taxon>
        <taxon>Oceanospirillales</taxon>
        <taxon>Oceanospirillaceae</taxon>
        <taxon>Oceanobacter</taxon>
    </lineage>
</organism>
<dbReference type="Proteomes" id="UP001620597">
    <property type="component" value="Unassembled WGS sequence"/>
</dbReference>
<feature type="domain" description="HTH cro/C1-type" evidence="1">
    <location>
        <begin position="76"/>
        <end position="132"/>
    </location>
</feature>